<dbReference type="Gene3D" id="3.90.550.10">
    <property type="entry name" value="Spore Coat Polysaccharide Biosynthesis Protein SpsA, Chain A"/>
    <property type="match status" value="1"/>
</dbReference>
<name>A0A9E5JNF5_9MICO</name>
<proteinExistence type="predicted"/>
<comment type="caution">
    <text evidence="1">The sequence shown here is derived from an EMBL/GenBank/DDBJ whole genome shotgun (WGS) entry which is preliminary data.</text>
</comment>
<organism evidence="1 2">
    <name type="scientific">Microcella pacifica</name>
    <dbReference type="NCBI Taxonomy" id="2591847"/>
    <lineage>
        <taxon>Bacteria</taxon>
        <taxon>Bacillati</taxon>
        <taxon>Actinomycetota</taxon>
        <taxon>Actinomycetes</taxon>
        <taxon>Micrococcales</taxon>
        <taxon>Microbacteriaceae</taxon>
        <taxon>Microcella</taxon>
    </lineage>
</organism>
<dbReference type="AlphaFoldDB" id="A0A9E5JNF5"/>
<dbReference type="Proteomes" id="UP000818266">
    <property type="component" value="Unassembled WGS sequence"/>
</dbReference>
<dbReference type="RefSeq" id="WP_152584117.1">
    <property type="nucleotide sequence ID" value="NZ_VIKT02000025.1"/>
</dbReference>
<evidence type="ECO:0000313" key="1">
    <source>
        <dbReference type="EMBL" id="NHF63908.1"/>
    </source>
</evidence>
<evidence type="ECO:0000313" key="2">
    <source>
        <dbReference type="Proteomes" id="UP000818266"/>
    </source>
</evidence>
<gene>
    <name evidence="1" type="ORF">FK219_011810</name>
</gene>
<dbReference type="OrthoDB" id="9771846at2"/>
<dbReference type="PANTHER" id="PTHR43179:SF7">
    <property type="entry name" value="RHAMNOSYLTRANSFERASE WBBL"/>
    <property type="match status" value="1"/>
</dbReference>
<dbReference type="PANTHER" id="PTHR43179">
    <property type="entry name" value="RHAMNOSYLTRANSFERASE WBBL"/>
    <property type="match status" value="1"/>
</dbReference>
<dbReference type="Pfam" id="PF13641">
    <property type="entry name" value="Glyco_tranf_2_3"/>
    <property type="match status" value="1"/>
</dbReference>
<accession>A0A9E5JNF5</accession>
<dbReference type="InterPro" id="IPR029044">
    <property type="entry name" value="Nucleotide-diphossugar_trans"/>
</dbReference>
<reference evidence="1 2" key="2">
    <citation type="submission" date="2020-03" db="EMBL/GenBank/DDBJ databases">
        <title>Chryseoglobus sp. isolated from a deep-sea seamount.</title>
        <authorList>
            <person name="Zhang D.-C."/>
        </authorList>
    </citation>
    <scope>NUCLEOTIDE SEQUENCE [LARGE SCALE GENOMIC DNA]</scope>
    <source>
        <strain evidence="1 2">KN1116</strain>
    </source>
</reference>
<keyword evidence="2" id="KW-1185">Reference proteome</keyword>
<protein>
    <submittedName>
        <fullName evidence="1">Glycosyltransferase family 2 protein</fullName>
    </submittedName>
</protein>
<dbReference type="EMBL" id="VIKT02000025">
    <property type="protein sequence ID" value="NHF63908.1"/>
    <property type="molecule type" value="Genomic_DNA"/>
</dbReference>
<reference evidence="1 2" key="1">
    <citation type="submission" date="2019-06" db="EMBL/GenBank/DDBJ databases">
        <authorList>
            <person name="De-Chao Zhang Q."/>
        </authorList>
    </citation>
    <scope>NUCLEOTIDE SEQUENCE [LARGE SCALE GENOMIC DNA]</scope>
    <source>
        <strain evidence="1 2">KN1116</strain>
    </source>
</reference>
<dbReference type="CDD" id="cd04186">
    <property type="entry name" value="GT_2_like_c"/>
    <property type="match status" value="1"/>
</dbReference>
<sequence length="291" mass="31709">MTRRDDSETARVGVVTVAFRSNAVLPDLLDSLERASEQPLELVVVDNLPGEGSLAGELAQQHGGHYVPLPDNPGYGGGMNAGVAALPASVEWVLLCNPDVVLLPGSVDALLAVATADERIAIVGPAIRNADETLYPSARSVPSLRTGIGHALFVTVWQSNPWTTRYRDERAPSGEQRDAGWLSGACVLVRRSVFDELGGFDDGYFMYFEDVDLGYRAGLAGYRNVFAPSATVIHTGAHATTTESARMVRVHHESARRFLLSKYRGWWLWPVRAGLSTALRVRAAWVVRRTR</sequence>
<dbReference type="SUPFAM" id="SSF53448">
    <property type="entry name" value="Nucleotide-diphospho-sugar transferases"/>
    <property type="match status" value="1"/>
</dbReference>